<keyword evidence="3" id="KW-1185">Reference proteome</keyword>
<protein>
    <submittedName>
        <fullName evidence="2">Predicted nucleic-acid-binding protein containing PIN domain</fullName>
    </submittedName>
</protein>
<dbReference type="Proteomes" id="UP000066014">
    <property type="component" value="Plasmid pSMB1"/>
</dbReference>
<dbReference type="SUPFAM" id="SSF88723">
    <property type="entry name" value="PIN domain-like"/>
    <property type="match status" value="1"/>
</dbReference>
<dbReference type="InterPro" id="IPR029060">
    <property type="entry name" value="PIN-like_dom_sf"/>
</dbReference>
<reference evidence="2 3" key="1">
    <citation type="journal article" date="2014" name="Nat. Commun.">
        <title>Physiological and genomic features of highly alkaliphilic hydrogen-utilizing Betaproteobacteria from a continental serpentinizing site.</title>
        <authorList>
            <person name="Suzuki S."/>
            <person name="Kuenen J.G."/>
            <person name="Schipper K."/>
            <person name="van der Velde S."/>
            <person name="Ishii S."/>
            <person name="Wu A."/>
            <person name="Sorokin D.Y."/>
            <person name="Tenney A."/>
            <person name="Meng X.Y."/>
            <person name="Morrill P.L."/>
            <person name="Kamagata Y."/>
            <person name="Muyzer G."/>
            <person name="Nealson K.H."/>
        </authorList>
    </citation>
    <scope>NUCLEOTIDE SEQUENCE [LARGE SCALE GENOMIC DNA]</scope>
    <source>
        <strain evidence="2 3">B1</strain>
        <plasmid evidence="2">pSMB1</plasmid>
    </source>
</reference>
<sequence>MIGLDTNVLVRVLVDDGSADVTKARKFVAAQAAEGCDFFVDTVVLVEMVWVLETVFGYGRTDIGTAIDAILGNAAYVVDGRETVAAALALFRNGKADFSDCLIVARNAAAGCTGTASLDKAMRPLSGVIAL</sequence>
<dbReference type="InterPro" id="IPR002716">
    <property type="entry name" value="PIN_dom"/>
</dbReference>
<dbReference type="Gene3D" id="3.40.50.1010">
    <property type="entry name" value="5'-nuclease"/>
    <property type="match status" value="1"/>
</dbReference>
<feature type="domain" description="PIN" evidence="1">
    <location>
        <begin position="4"/>
        <end position="113"/>
    </location>
</feature>
<evidence type="ECO:0000259" key="1">
    <source>
        <dbReference type="Pfam" id="PF01850"/>
    </source>
</evidence>
<organism evidence="2 3">
    <name type="scientific">Serpentinimonas maccroryi</name>
    <dbReference type="NCBI Taxonomy" id="1458426"/>
    <lineage>
        <taxon>Bacteria</taxon>
        <taxon>Pseudomonadati</taxon>
        <taxon>Pseudomonadota</taxon>
        <taxon>Betaproteobacteria</taxon>
        <taxon>Burkholderiales</taxon>
        <taxon>Comamonadaceae</taxon>
        <taxon>Serpentinimonas</taxon>
    </lineage>
</organism>
<dbReference type="KEGG" id="cbab:SMCB_p0006"/>
<name>A0A060NYJ3_9BURK</name>
<dbReference type="CDD" id="cd18683">
    <property type="entry name" value="PIN_VapC-like"/>
    <property type="match status" value="1"/>
</dbReference>
<dbReference type="RefSeq" id="WP_029463530.1">
    <property type="nucleotide sequence ID" value="NZ_AP014570.1"/>
</dbReference>
<proteinExistence type="predicted"/>
<evidence type="ECO:0000313" key="2">
    <source>
        <dbReference type="EMBL" id="BAO84623.1"/>
    </source>
</evidence>
<dbReference type="Pfam" id="PF01850">
    <property type="entry name" value="PIN"/>
    <property type="match status" value="1"/>
</dbReference>
<geneLocation type="plasmid" evidence="3">
    <name>pSMB1 DNA</name>
</geneLocation>
<gene>
    <name evidence="2" type="ORF">SMCB_p0006</name>
</gene>
<dbReference type="EMBL" id="AP014570">
    <property type="protein sequence ID" value="BAO84623.1"/>
    <property type="molecule type" value="Genomic_DNA"/>
</dbReference>
<accession>A0A060NYJ3</accession>
<dbReference type="AlphaFoldDB" id="A0A060NYJ3"/>
<evidence type="ECO:0000313" key="3">
    <source>
        <dbReference type="Proteomes" id="UP000066014"/>
    </source>
</evidence>
<dbReference type="HOGENOM" id="CLU_121449_0_1_4"/>
<keyword evidence="2" id="KW-0614">Plasmid</keyword>